<dbReference type="GO" id="GO:0005886">
    <property type="term" value="C:plasma membrane"/>
    <property type="evidence" value="ECO:0007669"/>
    <property type="project" value="TreeGrafter"/>
</dbReference>
<comment type="caution">
    <text evidence="8">The sequence shown here is derived from an EMBL/GenBank/DDBJ whole genome shotgun (WGS) entry which is preliminary data.</text>
</comment>
<name>A0A1V6QLR1_9EURO</name>
<dbReference type="Gene3D" id="1.20.1250.20">
    <property type="entry name" value="MFS general substrate transporter like domains"/>
    <property type="match status" value="1"/>
</dbReference>
<feature type="domain" description="Major facilitator superfamily (MFS) profile" evidence="7">
    <location>
        <begin position="38"/>
        <end position="495"/>
    </location>
</feature>
<dbReference type="PRINTS" id="PR01036">
    <property type="entry name" value="TCRTETB"/>
</dbReference>
<keyword evidence="3 6" id="KW-1133">Transmembrane helix</keyword>
<dbReference type="AlphaFoldDB" id="A0A1V6QLR1"/>
<evidence type="ECO:0000256" key="6">
    <source>
        <dbReference type="SAM" id="Phobius"/>
    </source>
</evidence>
<evidence type="ECO:0000259" key="7">
    <source>
        <dbReference type="PROSITE" id="PS50850"/>
    </source>
</evidence>
<comment type="subcellular location">
    <subcellularLocation>
        <location evidence="1">Membrane</location>
        <topology evidence="1">Multi-pass membrane protein</topology>
    </subcellularLocation>
</comment>
<keyword evidence="4 6" id="KW-0472">Membrane</keyword>
<dbReference type="GO" id="GO:0022857">
    <property type="term" value="F:transmembrane transporter activity"/>
    <property type="evidence" value="ECO:0007669"/>
    <property type="project" value="InterPro"/>
</dbReference>
<feature type="transmembrane region" description="Helical" evidence="6">
    <location>
        <begin position="37"/>
        <end position="63"/>
    </location>
</feature>
<evidence type="ECO:0000256" key="2">
    <source>
        <dbReference type="ARBA" id="ARBA00022692"/>
    </source>
</evidence>
<evidence type="ECO:0000256" key="4">
    <source>
        <dbReference type="ARBA" id="ARBA00023136"/>
    </source>
</evidence>
<dbReference type="PANTHER" id="PTHR23501:SF59">
    <property type="entry name" value="MAJOR FACILITATOR SUPERFAMILY (MFS) PROFILE DOMAIN-CONTAINING PROTEIN-RELATED"/>
    <property type="match status" value="1"/>
</dbReference>
<feature type="transmembrane region" description="Helical" evidence="6">
    <location>
        <begin position="127"/>
        <end position="148"/>
    </location>
</feature>
<feature type="transmembrane region" description="Helical" evidence="6">
    <location>
        <begin position="357"/>
        <end position="381"/>
    </location>
</feature>
<accession>A0A1V6QLR1</accession>
<feature type="transmembrane region" description="Helical" evidence="6">
    <location>
        <begin position="227"/>
        <end position="246"/>
    </location>
</feature>
<feature type="transmembrane region" description="Helical" evidence="6">
    <location>
        <begin position="195"/>
        <end position="215"/>
    </location>
</feature>
<evidence type="ECO:0000256" key="3">
    <source>
        <dbReference type="ARBA" id="ARBA00022989"/>
    </source>
</evidence>
<organism evidence="8 9">
    <name type="scientific">Penicillium antarcticum</name>
    <dbReference type="NCBI Taxonomy" id="416450"/>
    <lineage>
        <taxon>Eukaryota</taxon>
        <taxon>Fungi</taxon>
        <taxon>Dikarya</taxon>
        <taxon>Ascomycota</taxon>
        <taxon>Pezizomycotina</taxon>
        <taxon>Eurotiomycetes</taxon>
        <taxon>Eurotiomycetidae</taxon>
        <taxon>Eurotiales</taxon>
        <taxon>Aspergillaceae</taxon>
        <taxon>Penicillium</taxon>
    </lineage>
</organism>
<dbReference type="InterPro" id="IPR036259">
    <property type="entry name" value="MFS_trans_sf"/>
</dbReference>
<feature type="transmembrane region" description="Helical" evidence="6">
    <location>
        <begin position="472"/>
        <end position="490"/>
    </location>
</feature>
<feature type="transmembrane region" description="Helical" evidence="6">
    <location>
        <begin position="393"/>
        <end position="417"/>
    </location>
</feature>
<evidence type="ECO:0000313" key="8">
    <source>
        <dbReference type="EMBL" id="OQD89856.1"/>
    </source>
</evidence>
<feature type="transmembrane region" description="Helical" evidence="6">
    <location>
        <begin position="300"/>
        <end position="325"/>
    </location>
</feature>
<dbReference type="Gene3D" id="1.20.1720.10">
    <property type="entry name" value="Multidrug resistance protein D"/>
    <property type="match status" value="1"/>
</dbReference>
<keyword evidence="2 6" id="KW-0812">Transmembrane</keyword>
<dbReference type="InterPro" id="IPR011701">
    <property type="entry name" value="MFS"/>
</dbReference>
<evidence type="ECO:0000256" key="1">
    <source>
        <dbReference type="ARBA" id="ARBA00004141"/>
    </source>
</evidence>
<dbReference type="PANTHER" id="PTHR23501">
    <property type="entry name" value="MAJOR FACILITATOR SUPERFAMILY"/>
    <property type="match status" value="1"/>
</dbReference>
<evidence type="ECO:0000256" key="5">
    <source>
        <dbReference type="SAM" id="MobiDB-lite"/>
    </source>
</evidence>
<feature type="region of interest" description="Disordered" evidence="5">
    <location>
        <begin position="1"/>
        <end position="22"/>
    </location>
</feature>
<feature type="transmembrane region" description="Helical" evidence="6">
    <location>
        <begin position="267"/>
        <end position="288"/>
    </location>
</feature>
<dbReference type="PROSITE" id="PS50850">
    <property type="entry name" value="MFS"/>
    <property type="match status" value="1"/>
</dbReference>
<dbReference type="Pfam" id="PF07690">
    <property type="entry name" value="MFS_1"/>
    <property type="match status" value="1"/>
</dbReference>
<dbReference type="EMBL" id="MDYN01000002">
    <property type="protein sequence ID" value="OQD89856.1"/>
    <property type="molecule type" value="Genomic_DNA"/>
</dbReference>
<feature type="transmembrane region" description="Helical" evidence="6">
    <location>
        <begin position="160"/>
        <end position="183"/>
    </location>
</feature>
<sequence>MPESSHSLEAGNYASGSRSSGDQDFTEKFSLGRKGTVMFIALTILTLMVALDGTSISVALPIISKDLGATTVEAFWGGGRPSYCAQPPTFASLSNIFGEKALMLLALVFFFVRAAVVGASNEFAILLIGRCIQGVGGGGIISLAEIIMTDLMPLRIRGLYFAYLGSAWSVGSVIGPVLGGGFAQKASWLLAKLCIVDYGGSVIFVSSITSLLIPLTWGGLEYEWDSWHTVVPLVLGVVGLVTFVLYESYVAKDPMIPYSVFQDRTISVMYICTISLGLIIWCTLYYIPLYYEAVLGYDPIIAGVAMFPETFTIASITTVSAIIMTKIGRYRWAVWSDWMITVLGLGLLVLLETDRSIAQWVCLNLVPGIGLGLVITSMGYGIQAASSSENLPIAVAMFSFFRALGQALGVAIGEAIFQNRMEANLPKYHIPQDLVHLYIKNAASAVVAIKSIKNDHIKLSIQQAYTDSLRTVWISCCAIATCSFLLTVLIQHQDFDKKQVSSQNLRTVERDN</sequence>
<dbReference type="InterPro" id="IPR020846">
    <property type="entry name" value="MFS_dom"/>
</dbReference>
<reference evidence="9" key="1">
    <citation type="journal article" date="2017" name="Nat. Microbiol.">
        <title>Global analysis of biosynthetic gene clusters reveals vast potential of secondary metabolite production in Penicillium species.</title>
        <authorList>
            <person name="Nielsen J.C."/>
            <person name="Grijseels S."/>
            <person name="Prigent S."/>
            <person name="Ji B."/>
            <person name="Dainat J."/>
            <person name="Nielsen K.F."/>
            <person name="Frisvad J.C."/>
            <person name="Workman M."/>
            <person name="Nielsen J."/>
        </authorList>
    </citation>
    <scope>NUCLEOTIDE SEQUENCE [LARGE SCALE GENOMIC DNA]</scope>
    <source>
        <strain evidence="9">IBT 31811</strain>
    </source>
</reference>
<feature type="transmembrane region" description="Helical" evidence="6">
    <location>
        <begin position="332"/>
        <end position="351"/>
    </location>
</feature>
<evidence type="ECO:0000313" key="9">
    <source>
        <dbReference type="Proteomes" id="UP000191672"/>
    </source>
</evidence>
<keyword evidence="9" id="KW-1185">Reference proteome</keyword>
<dbReference type="SUPFAM" id="SSF103473">
    <property type="entry name" value="MFS general substrate transporter"/>
    <property type="match status" value="1"/>
</dbReference>
<gene>
    <name evidence="8" type="ORF">PENANT_c002G05180</name>
</gene>
<protein>
    <recommendedName>
        <fullName evidence="7">Major facilitator superfamily (MFS) profile domain-containing protein</fullName>
    </recommendedName>
</protein>
<dbReference type="Proteomes" id="UP000191672">
    <property type="component" value="Unassembled WGS sequence"/>
</dbReference>
<proteinExistence type="predicted"/>